<dbReference type="InterPro" id="IPR011032">
    <property type="entry name" value="GroES-like_sf"/>
</dbReference>
<comment type="catalytic activity">
    <reaction evidence="20">
        <text>decanal + NADP(+) = (2E)-decenal + NADPH + H(+)</text>
        <dbReference type="Rhea" id="RHEA:50612"/>
        <dbReference type="ChEBI" id="CHEBI:15378"/>
        <dbReference type="ChEBI" id="CHEBI:31457"/>
        <dbReference type="ChEBI" id="CHEBI:57783"/>
        <dbReference type="ChEBI" id="CHEBI:58349"/>
        <dbReference type="ChEBI" id="CHEBI:133455"/>
    </reaction>
    <physiologicalReaction direction="right-to-left" evidence="20">
        <dbReference type="Rhea" id="RHEA:50614"/>
    </physiologicalReaction>
</comment>
<dbReference type="Gene3D" id="3.40.50.720">
    <property type="entry name" value="NAD(P)-binding Rossmann-like Domain"/>
    <property type="match status" value="1"/>
</dbReference>
<comment type="catalytic activity">
    <reaction evidence="28">
        <text>20-hydroxy-leukotriene B4 + NADP(+) = 12-oxo-20-hydroxy-leukotriene B4 + NADPH + H(+)</text>
        <dbReference type="Rhea" id="RHEA:51208"/>
        <dbReference type="ChEBI" id="CHEBI:15378"/>
        <dbReference type="ChEBI" id="CHEBI:57460"/>
        <dbReference type="ChEBI" id="CHEBI:57783"/>
        <dbReference type="ChEBI" id="CHEBI:58349"/>
        <dbReference type="ChEBI" id="CHEBI:133346"/>
    </reaction>
    <physiologicalReaction direction="left-to-right" evidence="28">
        <dbReference type="Rhea" id="RHEA:51209"/>
    </physiologicalReaction>
</comment>
<comment type="catalytic activity">
    <reaction evidence="19">
        <text>octanal + NADP(+) = (2E)-octenal + NADPH + H(+)</text>
        <dbReference type="Rhea" id="RHEA:50780"/>
        <dbReference type="ChEBI" id="CHEBI:15378"/>
        <dbReference type="ChEBI" id="CHEBI:17935"/>
        <dbReference type="ChEBI" id="CHEBI:57783"/>
        <dbReference type="ChEBI" id="CHEBI:58349"/>
        <dbReference type="ChEBI" id="CHEBI:61748"/>
    </reaction>
    <physiologicalReaction direction="right-to-left" evidence="19">
        <dbReference type="Rhea" id="RHEA:50782"/>
    </physiologicalReaction>
</comment>
<gene>
    <name evidence="38" type="primary">LOC114326785</name>
</gene>
<comment type="catalytic activity">
    <reaction evidence="21">
        <text>pentan-2-one + NADP(+) = (E)-pent-3-en-2-one + NADPH + H(+)</text>
        <dbReference type="Rhea" id="RHEA:50788"/>
        <dbReference type="ChEBI" id="CHEBI:15378"/>
        <dbReference type="ChEBI" id="CHEBI:16472"/>
        <dbReference type="ChEBI" id="CHEBI:57783"/>
        <dbReference type="ChEBI" id="CHEBI:58349"/>
        <dbReference type="ChEBI" id="CHEBI:145276"/>
    </reaction>
    <physiologicalReaction direction="right-to-left" evidence="21">
        <dbReference type="Rhea" id="RHEA:50790"/>
    </physiologicalReaction>
</comment>
<evidence type="ECO:0000256" key="27">
    <source>
        <dbReference type="ARBA" id="ARBA00048387"/>
    </source>
</evidence>
<evidence type="ECO:0000256" key="15">
    <source>
        <dbReference type="ARBA" id="ARBA00031851"/>
    </source>
</evidence>
<dbReference type="GO" id="GO:0047522">
    <property type="term" value="F:15-oxoprostaglandin 13-reductase [NAD(P)+] activity"/>
    <property type="evidence" value="ECO:0007669"/>
    <property type="project" value="UniProtKB-EC"/>
</dbReference>
<dbReference type="PANTHER" id="PTHR43205:SF7">
    <property type="entry name" value="PROSTAGLANDIN REDUCTASE 1"/>
    <property type="match status" value="1"/>
</dbReference>
<dbReference type="Pfam" id="PF16884">
    <property type="entry name" value="ADH_N_2"/>
    <property type="match status" value="1"/>
</dbReference>
<comment type="catalytic activity">
    <reaction evidence="29">
        <text>6-trans-leukotriene B4 + NADP(+) = 12-oxo-(5S)-hydroxy-(6E,8E,10E,14Z)-eicosatetraenoate + NADPH + H(+)</text>
        <dbReference type="Rhea" id="RHEA:51204"/>
        <dbReference type="ChEBI" id="CHEBI:15378"/>
        <dbReference type="ChEBI" id="CHEBI:57783"/>
        <dbReference type="ChEBI" id="CHEBI:58349"/>
        <dbReference type="ChEBI" id="CHEBI:90723"/>
        <dbReference type="ChEBI" id="CHEBI:133974"/>
    </reaction>
    <physiologicalReaction direction="left-to-right" evidence="29">
        <dbReference type="Rhea" id="RHEA:51205"/>
    </physiologicalReaction>
</comment>
<dbReference type="GO" id="GO:0006693">
    <property type="term" value="P:prostaglandin metabolic process"/>
    <property type="evidence" value="ECO:0007669"/>
    <property type="project" value="UniProtKB-KW"/>
</dbReference>
<dbReference type="OrthoDB" id="809632at2759"/>
<evidence type="ECO:0000256" key="12">
    <source>
        <dbReference type="ARBA" id="ARBA00023002"/>
    </source>
</evidence>
<evidence type="ECO:0000256" key="28">
    <source>
        <dbReference type="ARBA" id="ARBA00048591"/>
    </source>
</evidence>
<reference evidence="38" key="1">
    <citation type="submission" date="2025-04" db="UniProtKB">
        <authorList>
            <consortium name="RefSeq"/>
        </authorList>
    </citation>
    <scope>IDENTIFICATION</scope>
    <source>
        <tissue evidence="38">Whole insect</tissue>
    </source>
</reference>
<evidence type="ECO:0000256" key="20">
    <source>
        <dbReference type="ARBA" id="ARBA00047617"/>
    </source>
</evidence>
<sequence length="335" mass="37077">MVKAKKWNYMKHFEGWPKKTDVELVEEEMRPIEDGEFLAKAVFLSVDPFMRGLSEKFTIGEPIWGTQVARIVESKNEEFPVGKLVVLRAGWRTYSISNGKKEPPTLPEPYLLPDIGDLSPSVALGVLGMTGNTAYFLFLELCQPKEGDTVVVTAAAGAIGSIVGQIGKIYGCNVIGIAGSNEKGEWLVKELGFDHFINYKVDDIDAKLKKIAPQGVDCFFDSVGGKTAEIIYSHMNNNGRVAINGSISNYNKEKPDYSLSSSVQKAIQEKNLSAKTLGVYCRSKDWMTGINQLHTWVNEGKIKYRETIVDGIENMFDLFVDMLTGKTTGKAVIRA</sequence>
<dbReference type="InterPro" id="IPR045010">
    <property type="entry name" value="MDR_fam"/>
</dbReference>
<comment type="similarity">
    <text evidence="2">Belongs to the NADP-dependent oxidoreductase L4BD family.</text>
</comment>
<evidence type="ECO:0000256" key="29">
    <source>
        <dbReference type="ARBA" id="ARBA00048953"/>
    </source>
</evidence>
<evidence type="ECO:0000256" key="21">
    <source>
        <dbReference type="ARBA" id="ARBA00047742"/>
    </source>
</evidence>
<dbReference type="InterPro" id="IPR014190">
    <property type="entry name" value="PTGR1"/>
</dbReference>
<evidence type="ECO:0000259" key="35">
    <source>
        <dbReference type="Pfam" id="PF16884"/>
    </source>
</evidence>
<evidence type="ECO:0000256" key="22">
    <source>
        <dbReference type="ARBA" id="ARBA00047871"/>
    </source>
</evidence>
<reference evidence="36" key="2">
    <citation type="submission" date="2025-05" db="UniProtKB">
        <authorList>
            <consortium name="EnsemblMetazoa"/>
        </authorList>
    </citation>
    <scope>IDENTIFICATION</scope>
</reference>
<evidence type="ECO:0000256" key="25">
    <source>
        <dbReference type="ARBA" id="ARBA00048066"/>
    </source>
</evidence>
<evidence type="ECO:0000256" key="19">
    <source>
        <dbReference type="ARBA" id="ARBA00047461"/>
    </source>
</evidence>
<protein>
    <recommendedName>
        <fullName evidence="6">Prostaglandin reductase 1</fullName>
        <ecNumber evidence="4">1.3.1.48</ecNumber>
        <ecNumber evidence="5">1.3.1.74</ecNumber>
    </recommendedName>
    <alternativeName>
        <fullName evidence="18">15-oxoprostaglandin 13-reductase</fullName>
    </alternativeName>
    <alternativeName>
        <fullName evidence="16">Dithiolethione-inducible gene 1 protein</fullName>
    </alternativeName>
    <alternativeName>
        <fullName evidence="15">Leukotriene B4 12-hydroxydehydrogenase</fullName>
    </alternativeName>
    <alternativeName>
        <fullName evidence="17">NAD(P)H-dependent alkenal/one oxidoreductase</fullName>
    </alternativeName>
</protein>
<evidence type="ECO:0000256" key="32">
    <source>
        <dbReference type="ARBA" id="ARBA00049179"/>
    </source>
</evidence>
<dbReference type="GO" id="GO:0005737">
    <property type="term" value="C:cytoplasm"/>
    <property type="evidence" value="ECO:0007669"/>
    <property type="project" value="UniProtKB-SubCell"/>
</dbReference>
<evidence type="ECO:0000256" key="8">
    <source>
        <dbReference type="ARBA" id="ARBA00022553"/>
    </source>
</evidence>
<evidence type="ECO:0000256" key="4">
    <source>
        <dbReference type="ARBA" id="ARBA00011981"/>
    </source>
</evidence>
<keyword evidence="37" id="KW-1185">Reference proteome</keyword>
<evidence type="ECO:0000256" key="18">
    <source>
        <dbReference type="ARBA" id="ARBA00033119"/>
    </source>
</evidence>
<comment type="subcellular location">
    <subcellularLocation>
        <location evidence="1">Cytoplasm</location>
    </subcellularLocation>
</comment>
<dbReference type="Gene3D" id="3.90.180.10">
    <property type="entry name" value="Medium-chain alcohol dehydrogenases, catalytic domain"/>
    <property type="match status" value="1"/>
</dbReference>
<evidence type="ECO:0000313" key="37">
    <source>
        <dbReference type="Proteomes" id="UP001652700"/>
    </source>
</evidence>
<evidence type="ECO:0000256" key="24">
    <source>
        <dbReference type="ARBA" id="ARBA00047903"/>
    </source>
</evidence>
<proteinExistence type="inferred from homology"/>
<evidence type="ECO:0000256" key="17">
    <source>
        <dbReference type="ARBA" id="ARBA00032297"/>
    </source>
</evidence>
<evidence type="ECO:0000256" key="23">
    <source>
        <dbReference type="ARBA" id="ARBA00047878"/>
    </source>
</evidence>
<comment type="catalytic activity">
    <reaction evidence="27">
        <text>4-hydroxynonanal + NADP(+) = (E)-4-hydroxynon-2-enal + NADPH + H(+)</text>
        <dbReference type="Rhea" id="RHEA:64736"/>
        <dbReference type="ChEBI" id="CHEBI:15378"/>
        <dbReference type="ChEBI" id="CHEBI:57783"/>
        <dbReference type="ChEBI" id="CHEBI:58349"/>
        <dbReference type="ChEBI" id="CHEBI:58968"/>
        <dbReference type="ChEBI" id="CHEBI:156112"/>
    </reaction>
    <physiologicalReaction direction="right-to-left" evidence="27">
        <dbReference type="Rhea" id="RHEA:64738"/>
    </physiologicalReaction>
</comment>
<evidence type="ECO:0000256" key="14">
    <source>
        <dbReference type="ARBA" id="ARBA00023278"/>
    </source>
</evidence>
<dbReference type="PANTHER" id="PTHR43205">
    <property type="entry name" value="PROSTAGLANDIN REDUCTASE"/>
    <property type="match status" value="1"/>
</dbReference>
<keyword evidence="14" id="KW-0379">Hydroxylation</keyword>
<comment type="catalytic activity">
    <reaction evidence="23">
        <text>13,14-dihydro-15-oxo-prostaglandin F1alpha + NADP(+) = 15-oxoprostaglandin F1alpha + NADPH + H(+)</text>
        <dbReference type="Rhea" id="RHEA:50592"/>
        <dbReference type="ChEBI" id="CHEBI:15378"/>
        <dbReference type="ChEBI" id="CHEBI:57783"/>
        <dbReference type="ChEBI" id="CHEBI:58349"/>
        <dbReference type="ChEBI" id="CHEBI:79072"/>
        <dbReference type="ChEBI" id="CHEBI:133411"/>
    </reaction>
    <physiologicalReaction direction="right-to-left" evidence="23">
        <dbReference type="Rhea" id="RHEA:50594"/>
    </physiologicalReaction>
</comment>
<comment type="catalytic activity">
    <reaction evidence="24">
        <text>dodecanal + NADP(+) = (2E)-dodecenal + NADPH + H(+)</text>
        <dbReference type="Rhea" id="RHEA:50784"/>
        <dbReference type="ChEBI" id="CHEBI:15378"/>
        <dbReference type="ChEBI" id="CHEBI:27836"/>
        <dbReference type="ChEBI" id="CHEBI:57783"/>
        <dbReference type="ChEBI" id="CHEBI:58349"/>
        <dbReference type="ChEBI" id="CHEBI:133741"/>
    </reaction>
    <physiologicalReaction direction="right-to-left" evidence="24">
        <dbReference type="Rhea" id="RHEA:50786"/>
    </physiologicalReaction>
</comment>
<dbReference type="SUPFAM" id="SSF50129">
    <property type="entry name" value="GroES-like"/>
    <property type="match status" value="1"/>
</dbReference>
<evidence type="ECO:0000256" key="3">
    <source>
        <dbReference type="ARBA" id="ARBA00011852"/>
    </source>
</evidence>
<dbReference type="RefSeq" id="XP_028131022.1">
    <property type="nucleotide sequence ID" value="XM_028275221.1"/>
</dbReference>
<keyword evidence="13" id="KW-0443">Lipid metabolism</keyword>
<evidence type="ECO:0000256" key="7">
    <source>
        <dbReference type="ARBA" id="ARBA00022501"/>
    </source>
</evidence>
<dbReference type="GO" id="GO:0032440">
    <property type="term" value="F:2-alkenal reductase [NAD(P)H] activity"/>
    <property type="evidence" value="ECO:0007669"/>
    <property type="project" value="UniProtKB-EC"/>
</dbReference>
<comment type="catalytic activity">
    <reaction evidence="33">
        <text>hexanal + NADP(+) = (E)-hex-2-enal + NADPH + H(+)</text>
        <dbReference type="Rhea" id="RHEA:50776"/>
        <dbReference type="ChEBI" id="CHEBI:15378"/>
        <dbReference type="ChEBI" id="CHEBI:28913"/>
        <dbReference type="ChEBI" id="CHEBI:57783"/>
        <dbReference type="ChEBI" id="CHEBI:58349"/>
        <dbReference type="ChEBI" id="CHEBI:88528"/>
    </reaction>
    <physiologicalReaction direction="right-to-left" evidence="33">
        <dbReference type="Rhea" id="RHEA:50778"/>
    </physiologicalReaction>
</comment>
<comment type="catalytic activity">
    <reaction evidence="26">
        <text>13,14-dihydro-15-oxo-PGF2alpha + NADP(+) = 15-oxoprostaglandin F2alpha + NADPH + H(+)</text>
        <dbReference type="Rhea" id="RHEA:50588"/>
        <dbReference type="ChEBI" id="CHEBI:15378"/>
        <dbReference type="ChEBI" id="CHEBI:57783"/>
        <dbReference type="ChEBI" id="CHEBI:58349"/>
        <dbReference type="ChEBI" id="CHEBI:133374"/>
        <dbReference type="ChEBI" id="CHEBI:133409"/>
    </reaction>
    <physiologicalReaction direction="right-to-left" evidence="26">
        <dbReference type="Rhea" id="RHEA:50590"/>
    </physiologicalReaction>
</comment>
<dbReference type="GeneID" id="114326785"/>
<evidence type="ECO:0000256" key="13">
    <source>
        <dbReference type="ARBA" id="ARBA00023098"/>
    </source>
</evidence>
<evidence type="ECO:0000256" key="31">
    <source>
        <dbReference type="ARBA" id="ARBA00049070"/>
    </source>
</evidence>
<evidence type="ECO:0000256" key="30">
    <source>
        <dbReference type="ARBA" id="ARBA00049068"/>
    </source>
</evidence>
<name>A0A6P7F8A6_DIAVI</name>
<dbReference type="InterPro" id="IPR041694">
    <property type="entry name" value="ADH_N_2"/>
</dbReference>
<keyword evidence="7" id="KW-0644">Prostaglandin metabolism</keyword>
<keyword evidence="9" id="KW-0276">Fatty acid metabolism</keyword>
<dbReference type="AlphaFoldDB" id="A0A6P7F8A6"/>
<accession>A0A6P7F8A6</accession>
<comment type="subunit">
    <text evidence="3">Monomer or homodimer.</text>
</comment>
<dbReference type="InterPro" id="IPR036291">
    <property type="entry name" value="NAD(P)-bd_dom_sf"/>
</dbReference>
<evidence type="ECO:0000256" key="6">
    <source>
        <dbReference type="ARBA" id="ARBA00020651"/>
    </source>
</evidence>
<evidence type="ECO:0000256" key="5">
    <source>
        <dbReference type="ARBA" id="ARBA00012410"/>
    </source>
</evidence>
<dbReference type="InParanoid" id="A0A6P7F8A6"/>
<feature type="domain" description="Alcohol dehydrogenase-like C-terminal" evidence="34">
    <location>
        <begin position="158"/>
        <end position="261"/>
    </location>
</feature>
<evidence type="ECO:0000256" key="11">
    <source>
        <dbReference type="ARBA" id="ARBA00022990"/>
    </source>
</evidence>
<comment type="catalytic activity">
    <reaction evidence="25">
        <text>nonan-2-one + NADP(+) = (3E)-nonen-2-one + NADPH + H(+)</text>
        <dbReference type="Rhea" id="RHEA:50616"/>
        <dbReference type="ChEBI" id="CHEBI:15378"/>
        <dbReference type="ChEBI" id="CHEBI:57783"/>
        <dbReference type="ChEBI" id="CHEBI:58349"/>
        <dbReference type="ChEBI" id="CHEBI:77927"/>
        <dbReference type="ChEBI" id="CHEBI:133457"/>
    </reaction>
    <physiologicalReaction direction="right-to-left" evidence="25">
        <dbReference type="Rhea" id="RHEA:50618"/>
    </physiologicalReaction>
</comment>
<evidence type="ECO:0000313" key="36">
    <source>
        <dbReference type="EnsemblMetazoa" id="XP_028131022.1"/>
    </source>
</evidence>
<evidence type="ECO:0000256" key="10">
    <source>
        <dbReference type="ARBA" id="ARBA00022857"/>
    </source>
</evidence>
<keyword evidence="8" id="KW-0597">Phosphoprotein</keyword>
<keyword evidence="11" id="KW-0007">Acetylation</keyword>
<evidence type="ECO:0000259" key="34">
    <source>
        <dbReference type="Pfam" id="PF00107"/>
    </source>
</evidence>
<organism evidence="38">
    <name type="scientific">Diabrotica virgifera virgifera</name>
    <name type="common">western corn rootworm</name>
    <dbReference type="NCBI Taxonomy" id="50390"/>
    <lineage>
        <taxon>Eukaryota</taxon>
        <taxon>Metazoa</taxon>
        <taxon>Ecdysozoa</taxon>
        <taxon>Arthropoda</taxon>
        <taxon>Hexapoda</taxon>
        <taxon>Insecta</taxon>
        <taxon>Pterygota</taxon>
        <taxon>Neoptera</taxon>
        <taxon>Endopterygota</taxon>
        <taxon>Coleoptera</taxon>
        <taxon>Polyphaga</taxon>
        <taxon>Cucujiformia</taxon>
        <taxon>Chrysomeloidea</taxon>
        <taxon>Chrysomelidae</taxon>
        <taxon>Galerucinae</taxon>
        <taxon>Diabroticina</taxon>
        <taxon>Diabroticites</taxon>
        <taxon>Diabrotica</taxon>
    </lineage>
</organism>
<keyword evidence="12" id="KW-0560">Oxidoreductase</keyword>
<evidence type="ECO:0000256" key="2">
    <source>
        <dbReference type="ARBA" id="ARBA00010460"/>
    </source>
</evidence>
<comment type="catalytic activity">
    <reaction evidence="22">
        <text>leukotriene B4 + NADP(+) = 12-oxo-leukotriene B4 + NADPH + H(+)</text>
        <dbReference type="Rhea" id="RHEA:50608"/>
        <dbReference type="ChEBI" id="CHEBI:15378"/>
        <dbReference type="ChEBI" id="CHEBI:57461"/>
        <dbReference type="ChEBI" id="CHEBI:57783"/>
        <dbReference type="ChEBI" id="CHEBI:58349"/>
        <dbReference type="ChEBI" id="CHEBI:133309"/>
    </reaction>
    <physiologicalReaction direction="left-to-right" evidence="22">
        <dbReference type="Rhea" id="RHEA:50609"/>
    </physiologicalReaction>
</comment>
<dbReference type="EnsemblMetazoa" id="XM_028275221.2">
    <property type="protein sequence ID" value="XP_028131022.1"/>
    <property type="gene ID" value="LOC114326785"/>
</dbReference>
<dbReference type="InterPro" id="IPR013149">
    <property type="entry name" value="ADH-like_C"/>
</dbReference>
<keyword evidence="10" id="KW-0521">NADP</keyword>
<evidence type="ECO:0000256" key="26">
    <source>
        <dbReference type="ARBA" id="ARBA00048290"/>
    </source>
</evidence>
<dbReference type="FunFam" id="3.40.50.720:FF:000121">
    <property type="entry name" value="Prostaglandin reductase 2"/>
    <property type="match status" value="1"/>
</dbReference>
<evidence type="ECO:0000313" key="38">
    <source>
        <dbReference type="RefSeq" id="XP_028131022.1"/>
    </source>
</evidence>
<dbReference type="KEGG" id="dvv:114326785"/>
<comment type="catalytic activity">
    <reaction evidence="32">
        <text>an n-alkanal + NADP(+) = an alk-2-enal + NADPH + H(+)</text>
        <dbReference type="Rhea" id="RHEA:13737"/>
        <dbReference type="ChEBI" id="CHEBI:12834"/>
        <dbReference type="ChEBI" id="CHEBI:13757"/>
        <dbReference type="ChEBI" id="CHEBI:15378"/>
        <dbReference type="ChEBI" id="CHEBI:57783"/>
        <dbReference type="ChEBI" id="CHEBI:58349"/>
        <dbReference type="EC" id="1.3.1.74"/>
    </reaction>
    <physiologicalReaction direction="right-to-left" evidence="32">
        <dbReference type="Rhea" id="RHEA:13739"/>
    </physiologicalReaction>
</comment>
<feature type="domain" description="Oxidoreductase N-terminal" evidence="35">
    <location>
        <begin position="5"/>
        <end position="101"/>
    </location>
</feature>
<comment type="catalytic activity">
    <reaction evidence="31">
        <text>13,14-dihydro-15-oxo-prostaglandin E1 + NADP(+) = 15-oxoprostaglandin E1 + NADPH + H(+)</text>
        <dbReference type="Rhea" id="RHEA:50584"/>
        <dbReference type="ChEBI" id="CHEBI:15378"/>
        <dbReference type="ChEBI" id="CHEBI:57401"/>
        <dbReference type="ChEBI" id="CHEBI:57783"/>
        <dbReference type="ChEBI" id="CHEBI:58349"/>
        <dbReference type="ChEBI" id="CHEBI:133408"/>
    </reaction>
    <physiologicalReaction direction="right-to-left" evidence="31">
        <dbReference type="Rhea" id="RHEA:50586"/>
    </physiologicalReaction>
</comment>
<evidence type="ECO:0000256" key="1">
    <source>
        <dbReference type="ARBA" id="ARBA00004496"/>
    </source>
</evidence>
<dbReference type="EC" id="1.3.1.74" evidence="5"/>
<dbReference type="SUPFAM" id="SSF51735">
    <property type="entry name" value="NAD(P)-binding Rossmann-fold domains"/>
    <property type="match status" value="1"/>
</dbReference>
<evidence type="ECO:0000256" key="33">
    <source>
        <dbReference type="ARBA" id="ARBA00049368"/>
    </source>
</evidence>
<evidence type="ECO:0000256" key="16">
    <source>
        <dbReference type="ARBA" id="ARBA00032255"/>
    </source>
</evidence>
<comment type="catalytic activity">
    <reaction evidence="30">
        <text>(5S,12S)-dihydroxy-(6E,10E,12E,14Z)-eicosatetraenoate + NADP(+) = 12-oxo-(5S)-hydroxy-(6E,8E,10E,14Z)-eicosatetraenoate + NADPH + H(+)</text>
        <dbReference type="Rhea" id="RHEA:51212"/>
        <dbReference type="ChEBI" id="CHEBI:15378"/>
        <dbReference type="ChEBI" id="CHEBI:57783"/>
        <dbReference type="ChEBI" id="CHEBI:58349"/>
        <dbReference type="ChEBI" id="CHEBI:133974"/>
        <dbReference type="ChEBI" id="CHEBI:133975"/>
    </reaction>
    <physiologicalReaction direction="left-to-right" evidence="30">
        <dbReference type="Rhea" id="RHEA:51213"/>
    </physiologicalReaction>
</comment>
<dbReference type="CDD" id="cd08294">
    <property type="entry name" value="leukotriene_B4_DH_like"/>
    <property type="match status" value="1"/>
</dbReference>
<evidence type="ECO:0000256" key="9">
    <source>
        <dbReference type="ARBA" id="ARBA00022832"/>
    </source>
</evidence>
<dbReference type="Proteomes" id="UP001652700">
    <property type="component" value="Unplaced"/>
</dbReference>
<dbReference type="EC" id="1.3.1.48" evidence="4"/>
<dbReference type="Pfam" id="PF00107">
    <property type="entry name" value="ADH_zinc_N"/>
    <property type="match status" value="1"/>
</dbReference>